<protein>
    <recommendedName>
        <fullName evidence="1">Cysteine-rich small domain-containing protein</fullName>
    </recommendedName>
</protein>
<dbReference type="Proteomes" id="UP000606193">
    <property type="component" value="Unassembled WGS sequence"/>
</dbReference>
<evidence type="ECO:0000259" key="1">
    <source>
        <dbReference type="Pfam" id="PF04071"/>
    </source>
</evidence>
<organism evidence="2 3">
    <name type="scientific">Jutongia huaianensis</name>
    <dbReference type="NCBI Taxonomy" id="2763668"/>
    <lineage>
        <taxon>Bacteria</taxon>
        <taxon>Bacillati</taxon>
        <taxon>Bacillota</taxon>
        <taxon>Clostridia</taxon>
        <taxon>Lachnospirales</taxon>
        <taxon>Lachnospiraceae</taxon>
        <taxon>Jutongia</taxon>
    </lineage>
</organism>
<proteinExistence type="predicted"/>
<evidence type="ECO:0000313" key="2">
    <source>
        <dbReference type="EMBL" id="MBC8563455.1"/>
    </source>
</evidence>
<dbReference type="InterPro" id="IPR007212">
    <property type="entry name" value="Zf-like"/>
</dbReference>
<dbReference type="RefSeq" id="WP_249298497.1">
    <property type="nucleotide sequence ID" value="NZ_JACRSX010000022.1"/>
</dbReference>
<feature type="domain" description="Cysteine-rich small" evidence="1">
    <location>
        <begin position="5"/>
        <end position="79"/>
    </location>
</feature>
<gene>
    <name evidence="2" type="ORF">H8704_12620</name>
</gene>
<comment type="caution">
    <text evidence="2">The sequence shown here is derived from an EMBL/GenBank/DDBJ whole genome shotgun (WGS) entry which is preliminary data.</text>
</comment>
<evidence type="ECO:0000313" key="3">
    <source>
        <dbReference type="Proteomes" id="UP000606193"/>
    </source>
</evidence>
<accession>A0ABR7N4C9</accession>
<sequence>MNNTYKFYQNKQCEYFPCHDVADSSSFNCLFCYCPLYLKEPCLGHPDYILNGKGQRIKDCSSCTVVHRPEMYEKVLEELGRQDQEISINIWNLREQIWDRMAQIASWEQMEPEMHRQHRATAISSITNILEKHKYLYRLNVLLQPFAKECVREDRFIFGKQEIYCNVLERIERSQIETGYVYAFHAPLFEMEETDSLLTQYYLEIFQIACMDVVREWVQGYLERKHSVMSRHYCSPSFGPGFYGMEMAAVPKLLKLMDTEKLGIRWKDEKMDPSMSIVGIYLVSREDILSNCGDCVSCIGGKDGCRFCVNYHKKPI</sequence>
<dbReference type="EMBL" id="JACRSX010000022">
    <property type="protein sequence ID" value="MBC8563455.1"/>
    <property type="molecule type" value="Genomic_DNA"/>
</dbReference>
<keyword evidence="3" id="KW-1185">Reference proteome</keyword>
<name>A0ABR7N4C9_9FIRM</name>
<reference evidence="2 3" key="1">
    <citation type="submission" date="2020-08" db="EMBL/GenBank/DDBJ databases">
        <title>Genome public.</title>
        <authorList>
            <person name="Liu C."/>
            <person name="Sun Q."/>
        </authorList>
    </citation>
    <scope>NUCLEOTIDE SEQUENCE [LARGE SCALE GENOMIC DNA]</scope>
    <source>
        <strain evidence="2 3">NSJ-37</strain>
    </source>
</reference>
<dbReference type="Pfam" id="PF04071">
    <property type="entry name" value="zf-like"/>
    <property type="match status" value="1"/>
</dbReference>